<dbReference type="PANTHER" id="PTHR40661">
    <property type="match status" value="1"/>
</dbReference>
<dbReference type="Gene3D" id="2.10.109.10">
    <property type="entry name" value="Umud Fragment, subunit A"/>
    <property type="match status" value="1"/>
</dbReference>
<evidence type="ECO:0000313" key="6">
    <source>
        <dbReference type="Proteomes" id="UP000198982"/>
    </source>
</evidence>
<evidence type="ECO:0000256" key="3">
    <source>
        <dbReference type="ARBA" id="ARBA00023163"/>
    </source>
</evidence>
<dbReference type="InterPro" id="IPR036286">
    <property type="entry name" value="LexA/Signal_pep-like_sf"/>
</dbReference>
<protein>
    <submittedName>
        <fullName evidence="5">Phage repressor protein C, contains Cro/C1-type HTH and peptisase s24 domains</fullName>
    </submittedName>
</protein>
<evidence type="ECO:0000256" key="2">
    <source>
        <dbReference type="ARBA" id="ARBA00023125"/>
    </source>
</evidence>
<dbReference type="SUPFAM" id="SSF47413">
    <property type="entry name" value="lambda repressor-like DNA-binding domains"/>
    <property type="match status" value="1"/>
</dbReference>
<keyword evidence="1" id="KW-0805">Transcription regulation</keyword>
<evidence type="ECO:0000259" key="4">
    <source>
        <dbReference type="PROSITE" id="PS50943"/>
    </source>
</evidence>
<sequence>MLPPNPTRNGALINLELFGSGLLGAEVINEALVNCVHDAPPYGNTHILIYGNADLQGYGSTRNTRKMEFKDRLKAARRHAKLNQTELAERAGLTQTSISDLERGKSKATAFAAQIASVCGVSPMWLAEGVGEMLKGTSAELSAPPQPGVKLSSIETWDDATPLPDDEVYVPFLREVELAAGSGRFVIEESDSAKLRFFKSDLRRNNVQFSNAKCVIARGNSMFPVLRDGATVGVNTGKNSLGDIVDGDLYAINHNGQLRVKQVYRLPTGLRLRSFNRDEHPDEDYTFQEIQEQQISILGHVFWWGMFAR</sequence>
<dbReference type="PANTHER" id="PTHR40661:SF2">
    <property type="entry name" value="HTH-TYPE TRANSCRIPTIONAL REGULATOR PRTR"/>
    <property type="match status" value="1"/>
</dbReference>
<dbReference type="CDD" id="cd00093">
    <property type="entry name" value="HTH_XRE"/>
    <property type="match status" value="1"/>
</dbReference>
<organism evidence="5 6">
    <name type="scientific">Pseudomonas saponiphila</name>
    <dbReference type="NCBI Taxonomy" id="556534"/>
    <lineage>
        <taxon>Bacteria</taxon>
        <taxon>Pseudomonadati</taxon>
        <taxon>Pseudomonadota</taxon>
        <taxon>Gammaproteobacteria</taxon>
        <taxon>Pseudomonadales</taxon>
        <taxon>Pseudomonadaceae</taxon>
        <taxon>Pseudomonas</taxon>
    </lineage>
</organism>
<dbReference type="CDD" id="cd06529">
    <property type="entry name" value="S24_LexA-like"/>
    <property type="match status" value="1"/>
</dbReference>
<dbReference type="InterPro" id="IPR039418">
    <property type="entry name" value="LexA-like"/>
</dbReference>
<dbReference type="InterPro" id="IPR001387">
    <property type="entry name" value="Cro/C1-type_HTH"/>
</dbReference>
<keyword evidence="2" id="KW-0238">DNA-binding</keyword>
<dbReference type="SUPFAM" id="SSF51306">
    <property type="entry name" value="LexA/Signal peptidase"/>
    <property type="match status" value="1"/>
</dbReference>
<dbReference type="Pfam" id="PF00717">
    <property type="entry name" value="Peptidase_S24"/>
    <property type="match status" value="1"/>
</dbReference>
<dbReference type="InterPro" id="IPR010982">
    <property type="entry name" value="Lambda_DNA-bd_dom_sf"/>
</dbReference>
<feature type="domain" description="HTH cro/C1-type" evidence="4">
    <location>
        <begin position="73"/>
        <end position="126"/>
    </location>
</feature>
<dbReference type="InterPro" id="IPR015927">
    <property type="entry name" value="Peptidase_S24_S26A/B/C"/>
</dbReference>
<dbReference type="PROSITE" id="PS50943">
    <property type="entry name" value="HTH_CROC1"/>
    <property type="match status" value="1"/>
</dbReference>
<accession>A0A1H4M878</accession>
<evidence type="ECO:0000256" key="1">
    <source>
        <dbReference type="ARBA" id="ARBA00023015"/>
    </source>
</evidence>
<dbReference type="Gene3D" id="1.10.260.40">
    <property type="entry name" value="lambda repressor-like DNA-binding domains"/>
    <property type="match status" value="1"/>
</dbReference>
<keyword evidence="6" id="KW-1185">Reference proteome</keyword>
<proteinExistence type="predicted"/>
<reference evidence="6" key="1">
    <citation type="submission" date="2016-10" db="EMBL/GenBank/DDBJ databases">
        <authorList>
            <person name="Varghese N."/>
            <person name="Submissions S."/>
        </authorList>
    </citation>
    <scope>NUCLEOTIDE SEQUENCE [LARGE SCALE GENOMIC DNA]</scope>
    <source>
        <strain evidence="6">DSM 9751</strain>
    </source>
</reference>
<name>A0A1H4M878_9PSED</name>
<dbReference type="GO" id="GO:0003677">
    <property type="term" value="F:DNA binding"/>
    <property type="evidence" value="ECO:0007669"/>
    <property type="project" value="UniProtKB-KW"/>
</dbReference>
<gene>
    <name evidence="5" type="ORF">SAMN05216178_2273</name>
</gene>
<dbReference type="SMART" id="SM00530">
    <property type="entry name" value="HTH_XRE"/>
    <property type="match status" value="1"/>
</dbReference>
<dbReference type="Pfam" id="PF01381">
    <property type="entry name" value="HTH_3"/>
    <property type="match status" value="1"/>
</dbReference>
<dbReference type="Proteomes" id="UP000198982">
    <property type="component" value="Unassembled WGS sequence"/>
</dbReference>
<evidence type="ECO:0000313" key="5">
    <source>
        <dbReference type="EMBL" id="SEB79153.1"/>
    </source>
</evidence>
<keyword evidence="3" id="KW-0804">Transcription</keyword>
<dbReference type="EMBL" id="FNTJ01000001">
    <property type="protein sequence ID" value="SEB79153.1"/>
    <property type="molecule type" value="Genomic_DNA"/>
</dbReference>
<dbReference type="AlphaFoldDB" id="A0A1H4M878"/>